<accession>A0ABS8L377</accession>
<comment type="catalytic activity">
    <reaction evidence="4">
        <text>alpha,alpha-trehalose 6-phosphate + H2O = alpha,alpha-trehalose + phosphate</text>
        <dbReference type="Rhea" id="RHEA:23420"/>
        <dbReference type="ChEBI" id="CHEBI:15377"/>
        <dbReference type="ChEBI" id="CHEBI:16551"/>
        <dbReference type="ChEBI" id="CHEBI:43474"/>
        <dbReference type="ChEBI" id="CHEBI:58429"/>
        <dbReference type="EC" id="3.1.3.12"/>
    </reaction>
</comment>
<dbReference type="GO" id="GO:0004805">
    <property type="term" value="F:trehalose-phosphatase activity"/>
    <property type="evidence" value="ECO:0007669"/>
    <property type="project" value="UniProtKB-EC"/>
</dbReference>
<keyword evidence="4" id="KW-0460">Magnesium</keyword>
<dbReference type="InterPro" id="IPR006379">
    <property type="entry name" value="HAD-SF_hydro_IIB"/>
</dbReference>
<evidence type="ECO:0000256" key="4">
    <source>
        <dbReference type="RuleBase" id="RU361117"/>
    </source>
</evidence>
<evidence type="ECO:0000313" key="5">
    <source>
        <dbReference type="EMBL" id="MCC8432803.1"/>
    </source>
</evidence>
<dbReference type="Gene3D" id="3.30.70.1020">
    <property type="entry name" value="Trehalose-6-phosphate phosphatase related protein, domain 2"/>
    <property type="match status" value="1"/>
</dbReference>
<dbReference type="InterPro" id="IPR023214">
    <property type="entry name" value="HAD_sf"/>
</dbReference>
<dbReference type="Pfam" id="PF02358">
    <property type="entry name" value="Trehalose_PPase"/>
    <property type="match status" value="1"/>
</dbReference>
<gene>
    <name evidence="5" type="primary">otsB</name>
    <name evidence="5" type="ORF">LJ725_27840</name>
</gene>
<dbReference type="NCBIfam" id="TIGR00685">
    <property type="entry name" value="T6PP"/>
    <property type="match status" value="1"/>
</dbReference>
<evidence type="ECO:0000313" key="6">
    <source>
        <dbReference type="Proteomes" id="UP001198862"/>
    </source>
</evidence>
<dbReference type="PANTHER" id="PTHR43768:SF3">
    <property type="entry name" value="TREHALOSE 6-PHOSPHATE PHOSPHATASE"/>
    <property type="match status" value="1"/>
</dbReference>
<comment type="similarity">
    <text evidence="2 4">Belongs to the trehalose phosphatase family.</text>
</comment>
<sequence>MAATDFDYGSALFLDLDGTLLEIAATPELVVVPPALPQLLAHLHTLLGGALAIVSGRSLKTIDQLLKPFTSAAAGEHGVTLRFSDGTVEEMPAGLAVTEAWRDSLVAATERWPGVLIEPKPHGCAIHYRLAPDRHDDVWRVVRALVPDDHPWFRLIPAREAVEIGPRSTSKGHAVERFMKDGAFKGRRPIFVGDDFTDEAGMSAARRHGGEGLRVQEVFDGDPAQVRAWLARNAERLAGSAVGTERSAAGASA</sequence>
<protein>
    <recommendedName>
        <fullName evidence="4">Trehalose 6-phosphate phosphatase</fullName>
        <ecNumber evidence="4">3.1.3.12</ecNumber>
    </recommendedName>
</protein>
<dbReference type="PANTHER" id="PTHR43768">
    <property type="entry name" value="TREHALOSE 6-PHOSPHATE PHOSPHATASE"/>
    <property type="match status" value="1"/>
</dbReference>
<organism evidence="5 6">
    <name type="scientific">Reyranella aquatilis</name>
    <dbReference type="NCBI Taxonomy" id="2035356"/>
    <lineage>
        <taxon>Bacteria</taxon>
        <taxon>Pseudomonadati</taxon>
        <taxon>Pseudomonadota</taxon>
        <taxon>Alphaproteobacteria</taxon>
        <taxon>Hyphomicrobiales</taxon>
        <taxon>Reyranellaceae</taxon>
        <taxon>Reyranella</taxon>
    </lineage>
</organism>
<evidence type="ECO:0000256" key="2">
    <source>
        <dbReference type="ARBA" id="ARBA00008770"/>
    </source>
</evidence>
<name>A0ABS8L377_9HYPH</name>
<evidence type="ECO:0000256" key="1">
    <source>
        <dbReference type="ARBA" id="ARBA00005199"/>
    </source>
</evidence>
<dbReference type="Gene3D" id="3.40.50.1000">
    <property type="entry name" value="HAD superfamily/HAD-like"/>
    <property type="match status" value="1"/>
</dbReference>
<dbReference type="InterPro" id="IPR036412">
    <property type="entry name" value="HAD-like_sf"/>
</dbReference>
<keyword evidence="3 4" id="KW-0378">Hydrolase</keyword>
<comment type="cofactor">
    <cofactor evidence="4">
        <name>Mg(2+)</name>
        <dbReference type="ChEBI" id="CHEBI:18420"/>
    </cofactor>
</comment>
<dbReference type="SUPFAM" id="SSF56784">
    <property type="entry name" value="HAD-like"/>
    <property type="match status" value="1"/>
</dbReference>
<keyword evidence="6" id="KW-1185">Reference proteome</keyword>
<evidence type="ECO:0000256" key="3">
    <source>
        <dbReference type="ARBA" id="ARBA00022801"/>
    </source>
</evidence>
<reference evidence="5 6" key="1">
    <citation type="submission" date="2021-11" db="EMBL/GenBank/DDBJ databases">
        <authorList>
            <person name="Lee D.-H."/>
            <person name="Kim S.-B."/>
        </authorList>
    </citation>
    <scope>NUCLEOTIDE SEQUENCE [LARGE SCALE GENOMIC DNA]</scope>
    <source>
        <strain evidence="5 6">KCTC 52223</strain>
    </source>
</reference>
<dbReference type="EMBL" id="JAJISD010000018">
    <property type="protein sequence ID" value="MCC8432803.1"/>
    <property type="molecule type" value="Genomic_DNA"/>
</dbReference>
<dbReference type="NCBIfam" id="TIGR01484">
    <property type="entry name" value="HAD-SF-IIB"/>
    <property type="match status" value="1"/>
</dbReference>
<dbReference type="EC" id="3.1.3.12" evidence="4"/>
<proteinExistence type="inferred from homology"/>
<dbReference type="InterPro" id="IPR044651">
    <property type="entry name" value="OTSB-like"/>
</dbReference>
<dbReference type="Proteomes" id="UP001198862">
    <property type="component" value="Unassembled WGS sequence"/>
</dbReference>
<dbReference type="InterPro" id="IPR003337">
    <property type="entry name" value="Trehalose_PPase"/>
</dbReference>
<comment type="pathway">
    <text evidence="1 4">Glycan biosynthesis; trehalose biosynthesis.</text>
</comment>
<dbReference type="RefSeq" id="WP_230554221.1">
    <property type="nucleotide sequence ID" value="NZ_JAJISD010000018.1"/>
</dbReference>
<keyword evidence="4" id="KW-0479">Metal-binding</keyword>
<comment type="caution">
    <text evidence="5">The sequence shown here is derived from an EMBL/GenBank/DDBJ whole genome shotgun (WGS) entry which is preliminary data.</text>
</comment>
<comment type="function">
    <text evidence="4">Removes the phosphate from trehalose 6-phosphate to produce free trehalose.</text>
</comment>